<protein>
    <submittedName>
        <fullName evidence="3">Extracellular solute-binding protein</fullName>
    </submittedName>
</protein>
<name>A0A8I1MYD5_THIA3</name>
<dbReference type="PANTHER" id="PTHR30632">
    <property type="entry name" value="MOLYBDATE-BINDING PERIPLASMIC PROTEIN"/>
    <property type="match status" value="1"/>
</dbReference>
<evidence type="ECO:0000256" key="2">
    <source>
        <dbReference type="SAM" id="SignalP"/>
    </source>
</evidence>
<keyword evidence="2" id="KW-0732">Signal</keyword>
<evidence type="ECO:0000313" key="3">
    <source>
        <dbReference type="EMBL" id="MBN8744811.1"/>
    </source>
</evidence>
<dbReference type="AlphaFoldDB" id="A0A8I1MYD5"/>
<dbReference type="CDD" id="cd13540">
    <property type="entry name" value="PBP2_ModA_WtpA"/>
    <property type="match status" value="1"/>
</dbReference>
<dbReference type="GO" id="GO:0015689">
    <property type="term" value="P:molybdate ion transport"/>
    <property type="evidence" value="ECO:0007669"/>
    <property type="project" value="TreeGrafter"/>
</dbReference>
<dbReference type="Gene3D" id="3.40.190.10">
    <property type="entry name" value="Periplasmic binding protein-like II"/>
    <property type="match status" value="2"/>
</dbReference>
<proteinExistence type="inferred from homology"/>
<feature type="signal peptide" evidence="2">
    <location>
        <begin position="1"/>
        <end position="25"/>
    </location>
</feature>
<accession>A0A8I1MYD5</accession>
<gene>
    <name evidence="3" type="ORF">J0I24_10960</name>
</gene>
<evidence type="ECO:0000256" key="1">
    <source>
        <dbReference type="ARBA" id="ARBA00009438"/>
    </source>
</evidence>
<reference evidence="3" key="1">
    <citation type="submission" date="2021-02" db="EMBL/GenBank/DDBJ databases">
        <title>Thiocyanate and organic carbon inputs drive convergent selection for specific autotrophic Afipia and Thiobacillus strains within complex microbiomes.</title>
        <authorList>
            <person name="Huddy R.J."/>
            <person name="Sachdeva R."/>
            <person name="Kadzinga F."/>
            <person name="Kantor R.S."/>
            <person name="Harrison S.T.L."/>
            <person name="Banfield J.F."/>
        </authorList>
    </citation>
    <scope>NUCLEOTIDE SEQUENCE</scope>
    <source>
        <strain evidence="3">SCN18_13_7_16_R3_B_64_19</strain>
    </source>
</reference>
<dbReference type="PANTHER" id="PTHR30632:SF16">
    <property type="entry name" value="MOLYBDATE_TUNGSTATE-BINDING PROTEIN WTPA"/>
    <property type="match status" value="1"/>
</dbReference>
<evidence type="ECO:0000313" key="4">
    <source>
        <dbReference type="Proteomes" id="UP000664800"/>
    </source>
</evidence>
<dbReference type="GO" id="GO:0030973">
    <property type="term" value="F:molybdate ion binding"/>
    <property type="evidence" value="ECO:0007669"/>
    <property type="project" value="TreeGrafter"/>
</dbReference>
<feature type="chain" id="PRO_5034576945" evidence="2">
    <location>
        <begin position="26"/>
        <end position="311"/>
    </location>
</feature>
<dbReference type="SUPFAM" id="SSF53850">
    <property type="entry name" value="Periplasmic binding protein-like II"/>
    <property type="match status" value="1"/>
</dbReference>
<dbReference type="Proteomes" id="UP000664800">
    <property type="component" value="Unassembled WGS sequence"/>
</dbReference>
<dbReference type="Pfam" id="PF13531">
    <property type="entry name" value="SBP_bac_11"/>
    <property type="match status" value="1"/>
</dbReference>
<comment type="similarity">
    <text evidence="1">Belongs to the bacterial solute-binding protein 1 family. WtpA subfamily.</text>
</comment>
<organism evidence="3 4">
    <name type="scientific">Thiomonas arsenitoxydans (strain DSM 22701 / CIP 110005 / 3As)</name>
    <dbReference type="NCBI Taxonomy" id="426114"/>
    <lineage>
        <taxon>Bacteria</taxon>
        <taxon>Pseudomonadati</taxon>
        <taxon>Pseudomonadota</taxon>
        <taxon>Betaproteobacteria</taxon>
        <taxon>Burkholderiales</taxon>
        <taxon>Thiomonas</taxon>
    </lineage>
</organism>
<sequence>MHRRILLKLSLATTIGLGGMTVASAAEPVLSVAYAGSMGALMDKALGPAIAKQAKVQYQGQGAGAFGLAHLIAAKQINPDVFVSITPGPIEVLQKAGLIDTAVPVASTQMVIAYSDKSKFAADFKAAAAGKMPWYEVLEKPGLHFGRTDPKTDPQGRNIVFTMLLAQEFYKQPGLADKILGKVENEQQIFTEPSLLSRLESGQLDATSGYLSAVISHKLPYIKLPAEINLSDPAMIEKWYSKVHFDIKLPNGKTDTLSTQPLVFYAAVLKNAPNPKAGAAFVKLMTSAEGQALFKQYGYSAPKGGDLHPAH</sequence>
<comment type="caution">
    <text evidence="3">The sequence shown here is derived from an EMBL/GenBank/DDBJ whole genome shotgun (WGS) entry which is preliminary data.</text>
</comment>
<dbReference type="RefSeq" id="WP_276730869.1">
    <property type="nucleotide sequence ID" value="NZ_JAFKMR010000021.1"/>
</dbReference>
<dbReference type="InterPro" id="IPR050682">
    <property type="entry name" value="ModA/WtpA"/>
</dbReference>
<dbReference type="EMBL" id="JAFKMR010000021">
    <property type="protein sequence ID" value="MBN8744811.1"/>
    <property type="molecule type" value="Genomic_DNA"/>
</dbReference>